<dbReference type="Gene3D" id="3.40.1370.10">
    <property type="match status" value="1"/>
</dbReference>
<keyword evidence="2 7" id="KW-0689">Ribosomal protein</keyword>
<keyword evidence="3" id="KW-0687">Ribonucleoprotein</keyword>
<evidence type="ECO:0000256" key="4">
    <source>
        <dbReference type="ARBA" id="ARBA00035244"/>
    </source>
</evidence>
<evidence type="ECO:0000313" key="7">
    <source>
        <dbReference type="EMBL" id="PCI78386.1"/>
    </source>
</evidence>
<dbReference type="Proteomes" id="UP000218775">
    <property type="component" value="Unassembled WGS sequence"/>
</dbReference>
<comment type="caution">
    <text evidence="7">The sequence shown here is derived from an EMBL/GenBank/DDBJ whole genome shotgun (WGS) entry which is preliminary data.</text>
</comment>
<dbReference type="InterPro" id="IPR013005">
    <property type="entry name" value="Ribosomal_uL4-like"/>
</dbReference>
<dbReference type="NCBIfam" id="TIGR03953">
    <property type="entry name" value="rplD_bact"/>
    <property type="match status" value="1"/>
</dbReference>
<comment type="similarity">
    <text evidence="1">Belongs to the universal ribosomal protein uL4 family.</text>
</comment>
<proteinExistence type="inferred from homology"/>
<name>A0A2A4X7A3_UNCAE</name>
<organism evidence="7 8">
    <name type="scientific">Aerophobetes bacterium</name>
    <dbReference type="NCBI Taxonomy" id="2030807"/>
    <lineage>
        <taxon>Bacteria</taxon>
        <taxon>Candidatus Aerophobota</taxon>
    </lineage>
</organism>
<accession>A0A2A4X7A3</accession>
<evidence type="ECO:0000313" key="8">
    <source>
        <dbReference type="Proteomes" id="UP000218775"/>
    </source>
</evidence>
<dbReference type="AlphaFoldDB" id="A0A2A4X7A3"/>
<reference evidence="8" key="1">
    <citation type="submission" date="2017-08" db="EMBL/GenBank/DDBJ databases">
        <title>A dynamic microbial community with high functional redundancy inhabits the cold, oxic subseafloor aquifer.</title>
        <authorList>
            <person name="Tully B.J."/>
            <person name="Wheat C.G."/>
            <person name="Glazer B.T."/>
            <person name="Huber J.A."/>
        </authorList>
    </citation>
    <scope>NUCLEOTIDE SEQUENCE [LARGE SCALE GENOMIC DNA]</scope>
</reference>
<dbReference type="GO" id="GO:0005840">
    <property type="term" value="C:ribosome"/>
    <property type="evidence" value="ECO:0007669"/>
    <property type="project" value="UniProtKB-KW"/>
</dbReference>
<evidence type="ECO:0000256" key="2">
    <source>
        <dbReference type="ARBA" id="ARBA00022980"/>
    </source>
</evidence>
<dbReference type="PANTHER" id="PTHR10746:SF6">
    <property type="entry name" value="LARGE RIBOSOMAL SUBUNIT PROTEIN UL4M"/>
    <property type="match status" value="1"/>
</dbReference>
<dbReference type="SUPFAM" id="SSF52166">
    <property type="entry name" value="Ribosomal protein L4"/>
    <property type="match status" value="1"/>
</dbReference>
<dbReference type="GO" id="GO:0003735">
    <property type="term" value="F:structural constituent of ribosome"/>
    <property type="evidence" value="ECO:0007669"/>
    <property type="project" value="InterPro"/>
</dbReference>
<feature type="region of interest" description="Disordered" evidence="6">
    <location>
        <begin position="48"/>
        <end position="78"/>
    </location>
</feature>
<sequence length="217" mass="24796">MAKLKHYDIDGKELGEIDVNDAILVKEVSHQQVKDYLVAIRRNKRQWSASTKGRSDINHSNAKPHAQKGTGKARQGTIKAPQYRGGGVVFGPKPKFDQFVKINRQERRKAISYLLSDKMAGDNVICLKMPTMEKASTKTFSKFLKKVGLERDSILFVDKECHPVSADKMFFYLSMRNIKRMRFRPVESLSGEDVIRCKKMIVLDSAVEELTRVMECK</sequence>
<gene>
    <name evidence="7" type="ORF">COB21_00700</name>
</gene>
<evidence type="ECO:0000256" key="6">
    <source>
        <dbReference type="SAM" id="MobiDB-lite"/>
    </source>
</evidence>
<dbReference type="InterPro" id="IPR023574">
    <property type="entry name" value="Ribosomal_uL4_dom_sf"/>
</dbReference>
<protein>
    <recommendedName>
        <fullName evidence="4">Large ribosomal subunit protein uL4</fullName>
    </recommendedName>
    <alternativeName>
        <fullName evidence="5">50S ribosomal protein L4</fullName>
    </alternativeName>
</protein>
<dbReference type="PANTHER" id="PTHR10746">
    <property type="entry name" value="50S RIBOSOMAL PROTEIN L4"/>
    <property type="match status" value="1"/>
</dbReference>
<evidence type="ECO:0000256" key="5">
    <source>
        <dbReference type="ARBA" id="ARBA00035462"/>
    </source>
</evidence>
<dbReference type="Pfam" id="PF00573">
    <property type="entry name" value="Ribosomal_L4"/>
    <property type="match status" value="1"/>
</dbReference>
<dbReference type="GO" id="GO:0006412">
    <property type="term" value="P:translation"/>
    <property type="evidence" value="ECO:0007669"/>
    <property type="project" value="InterPro"/>
</dbReference>
<dbReference type="InterPro" id="IPR002136">
    <property type="entry name" value="Ribosomal_uL4"/>
</dbReference>
<evidence type="ECO:0000256" key="3">
    <source>
        <dbReference type="ARBA" id="ARBA00023274"/>
    </source>
</evidence>
<evidence type="ECO:0000256" key="1">
    <source>
        <dbReference type="ARBA" id="ARBA00010528"/>
    </source>
</evidence>
<dbReference type="GO" id="GO:1990904">
    <property type="term" value="C:ribonucleoprotein complex"/>
    <property type="evidence" value="ECO:0007669"/>
    <property type="project" value="UniProtKB-KW"/>
</dbReference>
<dbReference type="EMBL" id="NVUK01000006">
    <property type="protein sequence ID" value="PCI78386.1"/>
    <property type="molecule type" value="Genomic_DNA"/>
</dbReference>